<evidence type="ECO:0000313" key="1">
    <source>
        <dbReference type="EMBL" id="ADN12514.1"/>
    </source>
</evidence>
<protein>
    <submittedName>
        <fullName evidence="1">Phage/plasmid-related protein TIGR03299</fullName>
    </submittedName>
</protein>
<dbReference type="InterPro" id="IPR017686">
    <property type="entry name" value="Phg/plasmid-like_prot"/>
</dbReference>
<reference evidence="2" key="1">
    <citation type="journal article" date="2011" name="MBio">
        <title>Novel metabolic attributes of the genus Cyanothece, comprising a group of unicellular nitrogen-fixing Cyanobacteria.</title>
        <authorList>
            <person name="Bandyopadhyay A."/>
            <person name="Elvitigala T."/>
            <person name="Welsh E."/>
            <person name="Stockel J."/>
            <person name="Liberton M."/>
            <person name="Min H."/>
            <person name="Sherman L.A."/>
            <person name="Pakrasi H.B."/>
        </authorList>
    </citation>
    <scope>NUCLEOTIDE SEQUENCE [LARGE SCALE GENOMIC DNA]</scope>
    <source>
        <strain evidence="2">PCC 7822</strain>
    </source>
</reference>
<dbReference type="STRING" id="497965.Cyan7822_0471"/>
<dbReference type="AlphaFoldDB" id="E0U7C7"/>
<sequence>MTHEFESGFFVKEPAWHRLGKVLNNPPTTEQAIIEAGLDWKVLEEPIYRQQEDEFVSLPTHKCLIRSGDQQLLGVVSKAYHPLQNSEAFKWFDVLLHEGDVTLEAAGSLKRGKRIWILAKIQMNPVEIQEGDAIQPYLLLHNSHDGSTAIWIQFTPIRVVCWNTLSWASASRFEEEKKRKAFRIRHNSNIEEKLALAHLALDLSRRSFNTAIDEYKAMATKPISRELFELYIGNIFSSDSPTENWAFPLIQENFEAGKGNGGKTLWDAYNGFTEWLDHQRGKSEVSRLESAWFGDSARLRIKAHREALALL</sequence>
<dbReference type="RefSeq" id="WP_013320624.1">
    <property type="nucleotide sequence ID" value="NC_014501.1"/>
</dbReference>
<dbReference type="EMBL" id="CP002198">
    <property type="protein sequence ID" value="ADN12514.1"/>
    <property type="molecule type" value="Genomic_DNA"/>
</dbReference>
<keyword evidence="2" id="KW-1185">Reference proteome</keyword>
<dbReference type="KEGG" id="cyj:Cyan7822_0471"/>
<accession>E0U7C7</accession>
<dbReference type="Pfam" id="PF06067">
    <property type="entry name" value="DUF932"/>
    <property type="match status" value="1"/>
</dbReference>
<dbReference type="NCBIfam" id="TIGR03299">
    <property type="entry name" value="LGT_TIGR03299"/>
    <property type="match status" value="1"/>
</dbReference>
<dbReference type="HOGENOM" id="CLU_058825_2_0_3"/>
<organism evidence="1 2">
    <name type="scientific">Gloeothece verrucosa (strain PCC 7822)</name>
    <name type="common">Cyanothece sp. (strain PCC 7822)</name>
    <dbReference type="NCBI Taxonomy" id="497965"/>
    <lineage>
        <taxon>Bacteria</taxon>
        <taxon>Bacillati</taxon>
        <taxon>Cyanobacteriota</taxon>
        <taxon>Cyanophyceae</taxon>
        <taxon>Oscillatoriophycideae</taxon>
        <taxon>Chroococcales</taxon>
        <taxon>Aphanothecaceae</taxon>
        <taxon>Gloeothece</taxon>
        <taxon>Gloeothece verrucosa</taxon>
    </lineage>
</organism>
<dbReference type="Proteomes" id="UP000008206">
    <property type="component" value="Chromosome"/>
</dbReference>
<name>E0U7C7_GLOV7</name>
<dbReference type="eggNOG" id="ENOG502Z7QU">
    <property type="taxonomic scope" value="Bacteria"/>
</dbReference>
<evidence type="ECO:0000313" key="2">
    <source>
        <dbReference type="Proteomes" id="UP000008206"/>
    </source>
</evidence>
<dbReference type="InterPro" id="IPR026325">
    <property type="entry name" value="DUF932"/>
</dbReference>
<dbReference type="OrthoDB" id="576140at2"/>
<gene>
    <name evidence="1" type="ordered locus">Cyan7822_0471</name>
</gene>
<proteinExistence type="predicted"/>